<gene>
    <name evidence="10" type="ORF">ACFPQB_06700</name>
</gene>
<dbReference type="CDD" id="cd06261">
    <property type="entry name" value="TM_PBP2"/>
    <property type="match status" value="1"/>
</dbReference>
<dbReference type="InterPro" id="IPR035906">
    <property type="entry name" value="MetI-like_sf"/>
</dbReference>
<keyword evidence="2 7" id="KW-0813">Transport</keyword>
<evidence type="ECO:0000313" key="10">
    <source>
        <dbReference type="EMBL" id="MFC5728602.1"/>
    </source>
</evidence>
<feature type="transmembrane region" description="Helical" evidence="7">
    <location>
        <begin position="133"/>
        <end position="154"/>
    </location>
</feature>
<feature type="transmembrane region" description="Helical" evidence="7">
    <location>
        <begin position="230"/>
        <end position="249"/>
    </location>
</feature>
<feature type="compositionally biased region" description="Basic residues" evidence="8">
    <location>
        <begin position="15"/>
        <end position="24"/>
    </location>
</feature>
<dbReference type="Pfam" id="PF00528">
    <property type="entry name" value="BPD_transp_1"/>
    <property type="match status" value="1"/>
</dbReference>
<comment type="subcellular location">
    <subcellularLocation>
        <location evidence="1 7">Cell membrane</location>
        <topology evidence="1 7">Multi-pass membrane protein</topology>
    </subcellularLocation>
</comment>
<accession>A0ABW0ZEV6</accession>
<proteinExistence type="inferred from homology"/>
<feature type="transmembrane region" description="Helical" evidence="7">
    <location>
        <begin position="35"/>
        <end position="56"/>
    </location>
</feature>
<feature type="region of interest" description="Disordered" evidence="8">
    <location>
        <begin position="1"/>
        <end position="24"/>
    </location>
</feature>
<organism evidence="10 11">
    <name type="scientific">Nocardioides vastitatis</name>
    <dbReference type="NCBI Taxonomy" id="2568655"/>
    <lineage>
        <taxon>Bacteria</taxon>
        <taxon>Bacillati</taxon>
        <taxon>Actinomycetota</taxon>
        <taxon>Actinomycetes</taxon>
        <taxon>Propionibacteriales</taxon>
        <taxon>Nocardioidaceae</taxon>
        <taxon>Nocardioides</taxon>
    </lineage>
</organism>
<comment type="similarity">
    <text evidence="7">Belongs to the binding-protein-dependent transport system permease family.</text>
</comment>
<feature type="transmembrane region" description="Helical" evidence="7">
    <location>
        <begin position="99"/>
        <end position="121"/>
    </location>
</feature>
<keyword evidence="6 7" id="KW-0472">Membrane</keyword>
<dbReference type="EMBL" id="JBHSNS010000002">
    <property type="protein sequence ID" value="MFC5728602.1"/>
    <property type="molecule type" value="Genomic_DNA"/>
</dbReference>
<evidence type="ECO:0000256" key="8">
    <source>
        <dbReference type="SAM" id="MobiDB-lite"/>
    </source>
</evidence>
<dbReference type="InterPro" id="IPR000515">
    <property type="entry name" value="MetI-like"/>
</dbReference>
<keyword evidence="5 7" id="KW-1133">Transmembrane helix</keyword>
<evidence type="ECO:0000256" key="6">
    <source>
        <dbReference type="ARBA" id="ARBA00023136"/>
    </source>
</evidence>
<dbReference type="PROSITE" id="PS50928">
    <property type="entry name" value="ABC_TM1"/>
    <property type="match status" value="1"/>
</dbReference>
<keyword evidence="11" id="KW-1185">Reference proteome</keyword>
<evidence type="ECO:0000256" key="2">
    <source>
        <dbReference type="ARBA" id="ARBA00022448"/>
    </source>
</evidence>
<keyword evidence="4 7" id="KW-0812">Transmembrane</keyword>
<dbReference type="Gene3D" id="1.10.3720.10">
    <property type="entry name" value="MetI-like"/>
    <property type="match status" value="1"/>
</dbReference>
<evidence type="ECO:0000259" key="9">
    <source>
        <dbReference type="PROSITE" id="PS50928"/>
    </source>
</evidence>
<dbReference type="PANTHER" id="PTHR43005">
    <property type="entry name" value="BLR7065 PROTEIN"/>
    <property type="match status" value="1"/>
</dbReference>
<dbReference type="PANTHER" id="PTHR43005:SF2">
    <property type="entry name" value="INTEGRAL MEMBRANE SUGAR TRANSPORT PROTEIN"/>
    <property type="match status" value="1"/>
</dbReference>
<evidence type="ECO:0000256" key="4">
    <source>
        <dbReference type="ARBA" id="ARBA00022692"/>
    </source>
</evidence>
<dbReference type="SUPFAM" id="SSF161098">
    <property type="entry name" value="MetI-like"/>
    <property type="match status" value="1"/>
</dbReference>
<dbReference type="RefSeq" id="WP_136437000.1">
    <property type="nucleotide sequence ID" value="NZ_JBHSNS010000002.1"/>
</dbReference>
<sequence length="323" mass="34847">MSVTAPGRISTLPRTARKDHGKRAGKGLRISDRRFALLLMTPAALFMLAFVAWPLIKLVLDSFFDFSPIAGGPRTFVGLDNYVEVLSSSSFRAAAVRTIGYTVLVVTLEFALGLAAALLFNSLGNRSRLLRTAFLYPLMIAPIVAGLLWRFLLIDNFGIVNEMLFRLGILDDRNDIGWLSDSSIALFSVALPDIWLTTSFMALVLFAGLQNIPGDIIEAARIDGAGPVSILFRIILPLLRPVIAVALVVRGVDAAKAFDIILIQTGGGPQNSTETLSLLIYQTMIRFGEPGTASAMGTLYLIAMLAIAVVAVGLIWRPGGREA</sequence>
<comment type="caution">
    <text evidence="10">The sequence shown here is derived from an EMBL/GenBank/DDBJ whole genome shotgun (WGS) entry which is preliminary data.</text>
</comment>
<reference evidence="11" key="1">
    <citation type="journal article" date="2019" name="Int. J. Syst. Evol. Microbiol.">
        <title>The Global Catalogue of Microorganisms (GCM) 10K type strain sequencing project: providing services to taxonomists for standard genome sequencing and annotation.</title>
        <authorList>
            <consortium name="The Broad Institute Genomics Platform"/>
            <consortium name="The Broad Institute Genome Sequencing Center for Infectious Disease"/>
            <person name="Wu L."/>
            <person name="Ma J."/>
        </authorList>
    </citation>
    <scope>NUCLEOTIDE SEQUENCE [LARGE SCALE GENOMIC DNA]</scope>
    <source>
        <strain evidence="11">YIM 94188</strain>
    </source>
</reference>
<evidence type="ECO:0000256" key="7">
    <source>
        <dbReference type="RuleBase" id="RU363032"/>
    </source>
</evidence>
<protein>
    <submittedName>
        <fullName evidence="10">Carbohydrate ABC transporter permease</fullName>
    </submittedName>
</protein>
<feature type="transmembrane region" description="Helical" evidence="7">
    <location>
        <begin position="184"/>
        <end position="209"/>
    </location>
</feature>
<feature type="transmembrane region" description="Helical" evidence="7">
    <location>
        <begin position="297"/>
        <end position="316"/>
    </location>
</feature>
<name>A0ABW0ZEV6_9ACTN</name>
<evidence type="ECO:0000256" key="3">
    <source>
        <dbReference type="ARBA" id="ARBA00022475"/>
    </source>
</evidence>
<evidence type="ECO:0000313" key="11">
    <source>
        <dbReference type="Proteomes" id="UP001596072"/>
    </source>
</evidence>
<evidence type="ECO:0000256" key="5">
    <source>
        <dbReference type="ARBA" id="ARBA00022989"/>
    </source>
</evidence>
<evidence type="ECO:0000256" key="1">
    <source>
        <dbReference type="ARBA" id="ARBA00004651"/>
    </source>
</evidence>
<feature type="domain" description="ABC transmembrane type-1" evidence="9">
    <location>
        <begin position="95"/>
        <end position="311"/>
    </location>
</feature>
<keyword evidence="3" id="KW-1003">Cell membrane</keyword>
<dbReference type="Proteomes" id="UP001596072">
    <property type="component" value="Unassembled WGS sequence"/>
</dbReference>